<gene>
    <name evidence="1" type="ORF">AYI70_g8914</name>
</gene>
<proteinExistence type="predicted"/>
<dbReference type="Proteomes" id="UP000187283">
    <property type="component" value="Unassembled WGS sequence"/>
</dbReference>
<accession>A0A1R1XDQ7</accession>
<keyword evidence="2" id="KW-1185">Reference proteome</keyword>
<evidence type="ECO:0000313" key="2">
    <source>
        <dbReference type="Proteomes" id="UP000187283"/>
    </source>
</evidence>
<reference evidence="1 2" key="1">
    <citation type="submission" date="2017-01" db="EMBL/GenBank/DDBJ databases">
        <authorList>
            <person name="Mah S.A."/>
            <person name="Swanson W.J."/>
            <person name="Moy G.W."/>
            <person name="Vacquier V.D."/>
        </authorList>
    </citation>
    <scope>NUCLEOTIDE SEQUENCE [LARGE SCALE GENOMIC DNA]</scope>
    <source>
        <strain evidence="1 2">GSMNP</strain>
    </source>
</reference>
<dbReference type="EMBL" id="LSSN01003805">
    <property type="protein sequence ID" value="OMJ12775.1"/>
    <property type="molecule type" value="Genomic_DNA"/>
</dbReference>
<name>A0A1R1XDQ7_9FUNG</name>
<organism evidence="1 2">
    <name type="scientific">Smittium culicis</name>
    <dbReference type="NCBI Taxonomy" id="133412"/>
    <lineage>
        <taxon>Eukaryota</taxon>
        <taxon>Fungi</taxon>
        <taxon>Fungi incertae sedis</taxon>
        <taxon>Zoopagomycota</taxon>
        <taxon>Kickxellomycotina</taxon>
        <taxon>Harpellomycetes</taxon>
        <taxon>Harpellales</taxon>
        <taxon>Legeriomycetaceae</taxon>
        <taxon>Smittium</taxon>
    </lineage>
</organism>
<sequence length="155" mass="17271">MQFDRCEFHFWHRSSIFSTVSASLPLQNEHFVLYSSEMNLLLARLFAVIYALMRTFAISLIPRACSGYASSSPIQLLVSPSPESLGCHFAISSLKEPLFPAYSPADPCIKPSIERLADQIADPCFQCDPFCMAALSSDADSRVNFHNFQLVPDSL</sequence>
<dbReference type="AlphaFoldDB" id="A0A1R1XDQ7"/>
<comment type="caution">
    <text evidence="1">The sequence shown here is derived from an EMBL/GenBank/DDBJ whole genome shotgun (WGS) entry which is preliminary data.</text>
</comment>
<protein>
    <submittedName>
        <fullName evidence="1">Uncharacterized protein</fullName>
    </submittedName>
</protein>
<evidence type="ECO:0000313" key="1">
    <source>
        <dbReference type="EMBL" id="OMJ12775.1"/>
    </source>
</evidence>